<dbReference type="eggNOG" id="COG1413">
    <property type="taxonomic scope" value="Bacteria"/>
</dbReference>
<dbReference type="Gene3D" id="3.90.10.10">
    <property type="entry name" value="Cytochrome C3"/>
    <property type="match status" value="1"/>
</dbReference>
<dbReference type="Gene3D" id="1.25.40.10">
    <property type="entry name" value="Tetratricopeptide repeat domain"/>
    <property type="match status" value="1"/>
</dbReference>
<dbReference type="InterPro" id="IPR023155">
    <property type="entry name" value="Cyt_c-552/4"/>
</dbReference>
<dbReference type="HOGENOM" id="CLU_013154_0_0_5"/>
<feature type="chain" id="PRO_5003366747" evidence="2">
    <location>
        <begin position="21"/>
        <end position="648"/>
    </location>
</feature>
<dbReference type="Pfam" id="PF09699">
    <property type="entry name" value="Paired_CXXCH_1"/>
    <property type="match status" value="1"/>
</dbReference>
<dbReference type="Proteomes" id="UP000001353">
    <property type="component" value="Chromosome"/>
</dbReference>
<dbReference type="Gene3D" id="1.10.1130.10">
    <property type="entry name" value="Flavocytochrome C3, Chain A"/>
    <property type="match status" value="2"/>
</dbReference>
<dbReference type="PANTHER" id="PTHR35038:SF8">
    <property type="entry name" value="C-TYPE POLYHEME CYTOCHROME OMCC"/>
    <property type="match status" value="1"/>
</dbReference>
<dbReference type="RefSeq" id="WP_013963860.1">
    <property type="nucleotide sequence ID" value="NC_015730.1"/>
</dbReference>
<dbReference type="OrthoDB" id="9814800at2"/>
<name>F7ZFH6_ROSLO</name>
<feature type="domain" description="Cytochrome c-552/4" evidence="4">
    <location>
        <begin position="165"/>
        <end position="203"/>
    </location>
</feature>
<protein>
    <submittedName>
        <fullName evidence="5">Uncharacterized protein</fullName>
    </submittedName>
</protein>
<dbReference type="PANTHER" id="PTHR35038">
    <property type="entry name" value="DISSIMILATORY SULFITE REDUCTASE SIRA"/>
    <property type="match status" value="1"/>
</dbReference>
<keyword evidence="1 2" id="KW-0732">Signal</keyword>
<dbReference type="SUPFAM" id="SSF48452">
    <property type="entry name" value="TPR-like"/>
    <property type="match status" value="1"/>
</dbReference>
<dbReference type="AlphaFoldDB" id="F7ZFH6"/>
<dbReference type="InterPro" id="IPR011990">
    <property type="entry name" value="TPR-like_helical_dom_sf"/>
</dbReference>
<feature type="signal peptide" evidence="2">
    <location>
        <begin position="1"/>
        <end position="20"/>
    </location>
</feature>
<dbReference type="CDD" id="cd08168">
    <property type="entry name" value="Cytochrom_C3"/>
    <property type="match status" value="1"/>
</dbReference>
<dbReference type="EMBL" id="CP002623">
    <property type="protein sequence ID" value="AEI95981.1"/>
    <property type="molecule type" value="Genomic_DNA"/>
</dbReference>
<evidence type="ECO:0000259" key="3">
    <source>
        <dbReference type="Pfam" id="PF09699"/>
    </source>
</evidence>
<organism evidence="5 6">
    <name type="scientific">Roseobacter litoralis (strain ATCC 49566 / DSM 6996 / JCM 21268 / NBRC 15278 / OCh 149)</name>
    <dbReference type="NCBI Taxonomy" id="391595"/>
    <lineage>
        <taxon>Bacteria</taxon>
        <taxon>Pseudomonadati</taxon>
        <taxon>Pseudomonadota</taxon>
        <taxon>Alphaproteobacteria</taxon>
        <taxon>Rhodobacterales</taxon>
        <taxon>Roseobacteraceae</taxon>
        <taxon>Roseobacter</taxon>
    </lineage>
</organism>
<accession>F7ZFH6</accession>
<feature type="domain" description="Cytochrome c-552/4" evidence="4">
    <location>
        <begin position="35"/>
        <end position="63"/>
    </location>
</feature>
<dbReference type="STRING" id="391595.RLO149_c040850"/>
<sequence>MFRFTLCVLILAVLSTGASAQGVPDQTPAYVGSMECRDCHTDAAKAWEGSHHAKAWTAPTAENILADFNDTEFRHDGTLTRFRVEDGRHHITVTEKDGVTTDYTVHSVAGIEPLQQYLLETEPGRIQSFDVVWDTVKQEWFHLYPDQDLPPDDGLHWTGPYKNWNARCAECHATGFEKNYSPVTRSYSSMPVEIGVGCEACHGPGSAHIEWAAGKSLEEPLTGLSEYRLTIDYNAGTETVLQQCASCHSRREAHFDGNPVPGIPFDDAYALALLRPGAYHADGQILDEVYVYGSFLQSKMYQQGVSCSNCHEAHSAELKAEGNGVCTQCHSPAGNPSFTTLDPKNYDDPSHHFHEVGTEGAQCKSCHMIERVYMGVDGRRDHSFRIPRPDISLETESPNACTDCHSDQSSAWVAAAIEEWYPDSENRGLHYGQVLAAGRANAVAARGPLTNLAGDATQPGIARATALWLLEQSGDETLGAELSPMLNDPDPLVRAAAASAHGLLPPTERATQLAPALDDPRRMVRIEAGKTLLDVPRSALTPSASEKLGAALREWQAGLLNRADFPETHIILAGTALTMRNFEGAERAFREVVLMDPQREEAWVMLVRIADAVRGPQVAEQVLDEALQAVPGSDTLNGMRSESLLPPQ</sequence>
<evidence type="ECO:0000313" key="5">
    <source>
        <dbReference type="EMBL" id="AEI95981.1"/>
    </source>
</evidence>
<evidence type="ECO:0000259" key="4">
    <source>
        <dbReference type="Pfam" id="PF13435"/>
    </source>
</evidence>
<evidence type="ECO:0000256" key="2">
    <source>
        <dbReference type="SAM" id="SignalP"/>
    </source>
</evidence>
<dbReference type="InterPro" id="IPR036280">
    <property type="entry name" value="Multihaem_cyt_sf"/>
</dbReference>
<dbReference type="Pfam" id="PF13435">
    <property type="entry name" value="Cytochrome_C554"/>
    <property type="match status" value="2"/>
</dbReference>
<feature type="domain" description="Doubled CXXCH motif" evidence="3">
    <location>
        <begin position="303"/>
        <end position="332"/>
    </location>
</feature>
<gene>
    <name evidence="5" type="ordered locus">RLO149_c040850</name>
</gene>
<proteinExistence type="predicted"/>
<dbReference type="Pfam" id="PF13646">
    <property type="entry name" value="HEAT_2"/>
    <property type="match status" value="1"/>
</dbReference>
<dbReference type="KEGG" id="rli:RLO149_c040850"/>
<keyword evidence="6" id="KW-1185">Reference proteome</keyword>
<evidence type="ECO:0000313" key="6">
    <source>
        <dbReference type="Proteomes" id="UP000001353"/>
    </source>
</evidence>
<dbReference type="SUPFAM" id="SSF48695">
    <property type="entry name" value="Multiheme cytochromes"/>
    <property type="match status" value="1"/>
</dbReference>
<dbReference type="InterPro" id="IPR011989">
    <property type="entry name" value="ARM-like"/>
</dbReference>
<reference evidence="5 6" key="1">
    <citation type="journal article" date="2011" name="BMC Genomics">
        <title>Comparative genome analysis and genome-guided physiological analysis of Roseobacter litoralis.</title>
        <authorList>
            <person name="Kalhoefer D."/>
            <person name="Thole S."/>
            <person name="Voget S."/>
            <person name="Lehmann R."/>
            <person name="Liesegang H."/>
            <person name="Wollher A."/>
            <person name="Daniel R."/>
            <person name="Simon M."/>
            <person name="Brinkhoff T."/>
        </authorList>
    </citation>
    <scope>NUCLEOTIDE SEQUENCE [LARGE SCALE GENOMIC DNA]</scope>
    <source>
        <strain evidence="6">ATCC 49566 / DSM 6996 / JCM 21268 / NBRC 15278 / OCh 149</strain>
    </source>
</reference>
<evidence type="ECO:0000256" key="1">
    <source>
        <dbReference type="ARBA" id="ARBA00022729"/>
    </source>
</evidence>
<dbReference type="InterPro" id="IPR051829">
    <property type="entry name" value="Multiheme_Cytochr_ET"/>
</dbReference>
<dbReference type="Gene3D" id="1.25.10.10">
    <property type="entry name" value="Leucine-rich Repeat Variant"/>
    <property type="match status" value="1"/>
</dbReference>
<dbReference type="InterPro" id="IPR010177">
    <property type="entry name" value="Paired_CXXCH_1"/>
</dbReference>